<dbReference type="Gene3D" id="3.30.40.10">
    <property type="entry name" value="Zinc/RING finger domain, C3HC4 (zinc finger)"/>
    <property type="match status" value="1"/>
</dbReference>
<evidence type="ECO:0000313" key="2">
    <source>
        <dbReference type="EMBL" id="VFT77883.1"/>
    </source>
</evidence>
<name>A0A485K355_9STRA</name>
<reference evidence="1" key="2">
    <citation type="submission" date="2019-06" db="EMBL/GenBank/DDBJ databases">
        <title>Genomics analysis of Aphanomyces spp. identifies a new class of oomycete effector associated with host adaptation.</title>
        <authorList>
            <person name="Gaulin E."/>
        </authorList>
    </citation>
    <scope>NUCLEOTIDE SEQUENCE</scope>
    <source>
        <strain evidence="1">CBS 578.67</strain>
    </source>
</reference>
<dbReference type="EMBL" id="CAADRA010000038">
    <property type="protein sequence ID" value="VFT77883.1"/>
    <property type="molecule type" value="Genomic_DNA"/>
</dbReference>
<gene>
    <name evidence="2" type="primary">Aste57867_658</name>
    <name evidence="1" type="ORF">As57867_000657</name>
    <name evidence="2" type="ORF">ASTE57867_658</name>
</gene>
<dbReference type="PANTHER" id="PTHR13510">
    <property type="entry name" value="FYVE-FINGER-CONTAINING RAB5 EFFECTOR PROTEIN RABENOSYN-5-RELATED"/>
    <property type="match status" value="1"/>
</dbReference>
<dbReference type="EMBL" id="VJMH01000038">
    <property type="protein sequence ID" value="KAF0719964.1"/>
    <property type="molecule type" value="Genomic_DNA"/>
</dbReference>
<proteinExistence type="predicted"/>
<dbReference type="Gene3D" id="3.30.530.20">
    <property type="match status" value="1"/>
</dbReference>
<dbReference type="InterPro" id="IPR011011">
    <property type="entry name" value="Znf_FYVE_PHD"/>
</dbReference>
<dbReference type="AlphaFoldDB" id="A0A485K355"/>
<dbReference type="CDD" id="cd00065">
    <property type="entry name" value="FYVE_like_SF"/>
    <property type="match status" value="1"/>
</dbReference>
<sequence>MMKLPLPATFFRCPPFSQTEAQQYIAMGLESVRNLIQKADLVHGPYEFTLLSDESDVKIHKADTAGPSHGVVCATMEAPATLDEVYDLYRNDTTDQAKAYFQRFGRAFVDTVTLYTILSPSPTRPFDSVAIKWMACKSPFDALVPARDYCVLESTFEVEINGHRGWATAYKSLVLDCVPTLWELCGLIRATHFDSGRVFVESHRPGYLHMTYFNDQDVAGTPTAMGLSVRKWAIYESLKLWCRSLADLDRFLREDRLGRTPSLREYELTPLHSRTRCFLCHKKFGPLRTKSNCSKCGEVWLLDTRLVQKLQLRMEDQGDRR</sequence>
<dbReference type="InterPro" id="IPR023393">
    <property type="entry name" value="START-like_dom_sf"/>
</dbReference>
<accession>A0A485K355</accession>
<evidence type="ECO:0000313" key="3">
    <source>
        <dbReference type="Proteomes" id="UP000332933"/>
    </source>
</evidence>
<dbReference type="InterPro" id="IPR052727">
    <property type="entry name" value="Rab4/Rab5_effector"/>
</dbReference>
<dbReference type="PANTHER" id="PTHR13510:SF44">
    <property type="entry name" value="RABENOSYN-5"/>
    <property type="match status" value="1"/>
</dbReference>
<keyword evidence="3" id="KW-1185">Reference proteome</keyword>
<dbReference type="Proteomes" id="UP000332933">
    <property type="component" value="Unassembled WGS sequence"/>
</dbReference>
<reference evidence="2 3" key="1">
    <citation type="submission" date="2019-03" db="EMBL/GenBank/DDBJ databases">
        <authorList>
            <person name="Gaulin E."/>
            <person name="Dumas B."/>
        </authorList>
    </citation>
    <scope>NUCLEOTIDE SEQUENCE [LARGE SCALE GENOMIC DNA]</scope>
    <source>
        <strain evidence="2">CBS 568.67</strain>
    </source>
</reference>
<dbReference type="OrthoDB" id="69554at2759"/>
<organism evidence="2 3">
    <name type="scientific">Aphanomyces stellatus</name>
    <dbReference type="NCBI Taxonomy" id="120398"/>
    <lineage>
        <taxon>Eukaryota</taxon>
        <taxon>Sar</taxon>
        <taxon>Stramenopiles</taxon>
        <taxon>Oomycota</taxon>
        <taxon>Saprolegniomycetes</taxon>
        <taxon>Saprolegniales</taxon>
        <taxon>Verrucalvaceae</taxon>
        <taxon>Aphanomyces</taxon>
    </lineage>
</organism>
<dbReference type="InterPro" id="IPR013083">
    <property type="entry name" value="Znf_RING/FYVE/PHD"/>
</dbReference>
<dbReference type="SUPFAM" id="SSF55961">
    <property type="entry name" value="Bet v1-like"/>
    <property type="match status" value="1"/>
</dbReference>
<evidence type="ECO:0000313" key="1">
    <source>
        <dbReference type="EMBL" id="KAF0719964.1"/>
    </source>
</evidence>
<dbReference type="SUPFAM" id="SSF57903">
    <property type="entry name" value="FYVE/PHD zinc finger"/>
    <property type="match status" value="1"/>
</dbReference>
<protein>
    <submittedName>
        <fullName evidence="2">Aste57867_658 protein</fullName>
    </submittedName>
</protein>